<protein>
    <recommendedName>
        <fullName evidence="3 15">Cytochrome c oxidase subunit 2</fullName>
    </recommendedName>
</protein>
<dbReference type="InterPro" id="IPR001505">
    <property type="entry name" value="Copper_CuA"/>
</dbReference>
<dbReference type="PROSITE" id="PS50857">
    <property type="entry name" value="COX2_CUA"/>
    <property type="match status" value="1"/>
</dbReference>
<keyword evidence="5 15" id="KW-0679">Respiratory chain</keyword>
<keyword evidence="8" id="KW-0460">Magnesium</keyword>
<geneLocation type="mitochondrion" evidence="19"/>
<dbReference type="InterPro" id="IPR008972">
    <property type="entry name" value="Cupredoxin"/>
</dbReference>
<comment type="subcellular location">
    <subcellularLocation>
        <location evidence="1">Membrane</location>
        <topology evidence="1">Multi-pass membrane protein</topology>
    </subcellularLocation>
    <subcellularLocation>
        <location evidence="15">Mitochondrion inner membrane</location>
        <topology evidence="15">Multi-pass membrane protein</topology>
    </subcellularLocation>
</comment>
<dbReference type="PROSITE" id="PS00078">
    <property type="entry name" value="COX2"/>
    <property type="match status" value="1"/>
</dbReference>
<comment type="function">
    <text evidence="15">Component of the cytochrome c oxidase, the last enzyme in the mitochondrial electron transport chain which drives oxidative phosphorylation. The respiratory chain contains 3 multisubunit complexes succinate dehydrogenase (complex II, CII), ubiquinol-cytochrome c oxidoreductase (cytochrome b-c1 complex, complex III, CIII) and cytochrome c oxidase (complex IV, CIV), that cooperate to transfer electrons derived from NADH and succinate to molecular oxygen, creating an electrochemical gradient over the inner membrane that drives transmembrane transport and the ATP synthase. Cytochrome c oxidase is the component of the respiratory chain that catalyzes the reduction of oxygen to water. Electrons originating from reduced cytochrome c in the intermembrane space (IMS) are transferred via the dinuclear copper A center (CU(A)) of subunit 2 and heme A of subunit 1 to the active site in subunit 1, a binuclear center (BNC) formed by heme A3 and copper B (CU(B)). The BNC reduces molecular oxygen to 2 water molecules using 4 electrons from cytochrome c in the IMS and 4 protons from the mitochondrial matrix.</text>
</comment>
<dbReference type="InterPro" id="IPR036257">
    <property type="entry name" value="Cyt_c_oxidase_su2_TM_sf"/>
</dbReference>
<keyword evidence="15" id="KW-0999">Mitochondrion inner membrane</keyword>
<feature type="domain" description="Cytochrome oxidase subunit II transmembrane region profile" evidence="18">
    <location>
        <begin position="1"/>
        <end position="91"/>
    </location>
</feature>
<keyword evidence="13 15" id="KW-0472">Membrane</keyword>
<keyword evidence="12 15" id="KW-0186">Copper</keyword>
<evidence type="ECO:0000313" key="19">
    <source>
        <dbReference type="EMBL" id="WNX93939.1"/>
    </source>
</evidence>
<evidence type="ECO:0000256" key="4">
    <source>
        <dbReference type="ARBA" id="ARBA00022448"/>
    </source>
</evidence>
<accession>A0AA96UY46</accession>
<evidence type="ECO:0000256" key="10">
    <source>
        <dbReference type="ARBA" id="ARBA00022982"/>
    </source>
</evidence>
<comment type="catalytic activity">
    <reaction evidence="14">
        <text>4 Fe(II)-[cytochrome c] + O2 + 8 H(+)(in) = 4 Fe(III)-[cytochrome c] + 2 H2O + 4 H(+)(out)</text>
        <dbReference type="Rhea" id="RHEA:11436"/>
        <dbReference type="Rhea" id="RHEA-COMP:10350"/>
        <dbReference type="Rhea" id="RHEA-COMP:14399"/>
        <dbReference type="ChEBI" id="CHEBI:15377"/>
        <dbReference type="ChEBI" id="CHEBI:15378"/>
        <dbReference type="ChEBI" id="CHEBI:15379"/>
        <dbReference type="ChEBI" id="CHEBI:29033"/>
        <dbReference type="ChEBI" id="CHEBI:29034"/>
        <dbReference type="EC" id="7.1.1.9"/>
    </reaction>
    <physiologicalReaction direction="left-to-right" evidence="14">
        <dbReference type="Rhea" id="RHEA:11437"/>
    </physiologicalReaction>
</comment>
<evidence type="ECO:0000256" key="7">
    <source>
        <dbReference type="ARBA" id="ARBA00022723"/>
    </source>
</evidence>
<evidence type="ECO:0000256" key="16">
    <source>
        <dbReference type="SAM" id="Phobius"/>
    </source>
</evidence>
<evidence type="ECO:0000256" key="12">
    <source>
        <dbReference type="ARBA" id="ARBA00023008"/>
    </source>
</evidence>
<dbReference type="GO" id="GO:0004129">
    <property type="term" value="F:cytochrome-c oxidase activity"/>
    <property type="evidence" value="ECO:0007669"/>
    <property type="project" value="UniProtKB-EC"/>
</dbReference>
<evidence type="ECO:0000256" key="3">
    <source>
        <dbReference type="ARBA" id="ARBA00015946"/>
    </source>
</evidence>
<comment type="cofactor">
    <cofactor evidence="15">
        <name>Cu cation</name>
        <dbReference type="ChEBI" id="CHEBI:23378"/>
    </cofactor>
    <text evidence="15">Binds a copper A center.</text>
</comment>
<keyword evidence="4 15" id="KW-0813">Transport</keyword>
<dbReference type="Pfam" id="PF02790">
    <property type="entry name" value="COX2_TM"/>
    <property type="match status" value="1"/>
</dbReference>
<dbReference type="GO" id="GO:0005507">
    <property type="term" value="F:copper ion binding"/>
    <property type="evidence" value="ECO:0007669"/>
    <property type="project" value="InterPro"/>
</dbReference>
<keyword evidence="6 15" id="KW-0812">Transmembrane</keyword>
<feature type="transmembrane region" description="Helical" evidence="16">
    <location>
        <begin position="21"/>
        <end position="43"/>
    </location>
</feature>
<gene>
    <name evidence="19" type="primary">cox2</name>
</gene>
<dbReference type="AlphaFoldDB" id="A0AA96UY46"/>
<evidence type="ECO:0000256" key="5">
    <source>
        <dbReference type="ARBA" id="ARBA00022660"/>
    </source>
</evidence>
<evidence type="ECO:0000256" key="13">
    <source>
        <dbReference type="ARBA" id="ARBA00023136"/>
    </source>
</evidence>
<evidence type="ECO:0000259" key="18">
    <source>
        <dbReference type="PROSITE" id="PS50999"/>
    </source>
</evidence>
<dbReference type="EMBL" id="OP413683">
    <property type="protein sequence ID" value="WNX93939.1"/>
    <property type="molecule type" value="Genomic_DNA"/>
</dbReference>
<dbReference type="InterPro" id="IPR011759">
    <property type="entry name" value="Cyt_c_oxidase_su2_TM_dom"/>
</dbReference>
<dbReference type="GO" id="GO:0005743">
    <property type="term" value="C:mitochondrial inner membrane"/>
    <property type="evidence" value="ECO:0007669"/>
    <property type="project" value="UniProtKB-SubCell"/>
</dbReference>
<dbReference type="InterPro" id="IPR002429">
    <property type="entry name" value="CcO_II-like_C"/>
</dbReference>
<dbReference type="PANTHER" id="PTHR22888:SF9">
    <property type="entry name" value="CYTOCHROME C OXIDASE SUBUNIT 2"/>
    <property type="match status" value="1"/>
</dbReference>
<dbReference type="SUPFAM" id="SSF81464">
    <property type="entry name" value="Cytochrome c oxidase subunit II-like, transmembrane region"/>
    <property type="match status" value="1"/>
</dbReference>
<keyword evidence="9" id="KW-1278">Translocase</keyword>
<feature type="transmembrane region" description="Helical" evidence="16">
    <location>
        <begin position="63"/>
        <end position="87"/>
    </location>
</feature>
<dbReference type="SUPFAM" id="SSF49503">
    <property type="entry name" value="Cupredoxins"/>
    <property type="match status" value="1"/>
</dbReference>
<dbReference type="GO" id="GO:0042773">
    <property type="term" value="P:ATP synthesis coupled electron transport"/>
    <property type="evidence" value="ECO:0007669"/>
    <property type="project" value="TreeGrafter"/>
</dbReference>
<dbReference type="Gene3D" id="2.60.40.420">
    <property type="entry name" value="Cupredoxins - blue copper proteins"/>
    <property type="match status" value="1"/>
</dbReference>
<evidence type="ECO:0000256" key="6">
    <source>
        <dbReference type="ARBA" id="ARBA00022692"/>
    </source>
</evidence>
<proteinExistence type="inferred from homology"/>
<keyword evidence="15 19" id="KW-0496">Mitochondrion</keyword>
<dbReference type="InterPro" id="IPR045187">
    <property type="entry name" value="CcO_II"/>
</dbReference>
<evidence type="ECO:0000256" key="8">
    <source>
        <dbReference type="ARBA" id="ARBA00022842"/>
    </source>
</evidence>
<organism evidence="19">
    <name type="scientific">Moniliformis sp</name>
    <dbReference type="NCBI Taxonomy" id="3068474"/>
    <lineage>
        <taxon>Eukaryota</taxon>
        <taxon>Metazoa</taxon>
        <taxon>Spiralia</taxon>
        <taxon>Lophotrochozoa</taxon>
        <taxon>Acanthocephala</taxon>
        <taxon>Archiacanthocephala</taxon>
        <taxon>Moniliformida</taxon>
        <taxon>Moniliformidae</taxon>
        <taxon>Moniliformis</taxon>
    </lineage>
</organism>
<dbReference type="Gene3D" id="1.10.287.90">
    <property type="match status" value="1"/>
</dbReference>
<keyword evidence="7 15" id="KW-0479">Metal-binding</keyword>
<dbReference type="PRINTS" id="PR01166">
    <property type="entry name" value="CYCOXIDASEII"/>
</dbReference>
<evidence type="ECO:0000256" key="9">
    <source>
        <dbReference type="ARBA" id="ARBA00022967"/>
    </source>
</evidence>
<name>A0AA96UY46_9BILA</name>
<reference evidence="19" key="1">
    <citation type="submission" date="2022-09" db="EMBL/GenBank/DDBJ databases">
        <authorList>
            <person name="Ma J."/>
        </authorList>
    </citation>
    <scope>NUCLEOTIDE SEQUENCE</scope>
</reference>
<keyword evidence="10 15" id="KW-0249">Electron transport</keyword>
<sequence length="222" mass="25061">MMEWGKVGMFDGFSVFMEKLVGFNDYVMVLAVVVVWFVLILLANEVLVSGLNVWDMESVLVEFIWTVLPLVLLGFMAYPSMVLLYMYDEGKVVDLIVKVVGHQWYWEYGFFLGEKVEFDSYMSIEGAAYRLLDVDNRLVLPLFSSVQLLVSSVDVIHSWALPSLGVKVDAIPGVINQVTLSLILPGVMYGQCSELCGVNHSFMPIVVEVVSMMDFINWVLCE</sequence>
<evidence type="ECO:0000256" key="11">
    <source>
        <dbReference type="ARBA" id="ARBA00022989"/>
    </source>
</evidence>
<evidence type="ECO:0000256" key="15">
    <source>
        <dbReference type="RuleBase" id="RU000457"/>
    </source>
</evidence>
<evidence type="ECO:0000256" key="14">
    <source>
        <dbReference type="ARBA" id="ARBA00049512"/>
    </source>
</evidence>
<keyword evidence="11 16" id="KW-1133">Transmembrane helix</keyword>
<dbReference type="PROSITE" id="PS50999">
    <property type="entry name" value="COX2_TM"/>
    <property type="match status" value="1"/>
</dbReference>
<feature type="domain" description="Cytochrome oxidase subunit II copper A binding" evidence="17">
    <location>
        <begin position="92"/>
        <end position="221"/>
    </location>
</feature>
<dbReference type="Pfam" id="PF00116">
    <property type="entry name" value="COX2"/>
    <property type="match status" value="1"/>
</dbReference>
<evidence type="ECO:0000259" key="17">
    <source>
        <dbReference type="PROSITE" id="PS50857"/>
    </source>
</evidence>
<evidence type="ECO:0000256" key="1">
    <source>
        <dbReference type="ARBA" id="ARBA00004141"/>
    </source>
</evidence>
<evidence type="ECO:0000256" key="2">
    <source>
        <dbReference type="ARBA" id="ARBA00007866"/>
    </source>
</evidence>
<dbReference type="PANTHER" id="PTHR22888">
    <property type="entry name" value="CYTOCHROME C OXIDASE, SUBUNIT II"/>
    <property type="match status" value="1"/>
</dbReference>
<comment type="similarity">
    <text evidence="2 15">Belongs to the cytochrome c oxidase subunit 2 family.</text>
</comment>